<keyword evidence="1" id="KW-0472">Membrane</keyword>
<organism evidence="2 3">
    <name type="scientific">Alkalibacterium olivapovliticus</name>
    <dbReference type="NCBI Taxonomy" id="99907"/>
    <lineage>
        <taxon>Bacteria</taxon>
        <taxon>Bacillati</taxon>
        <taxon>Bacillota</taxon>
        <taxon>Bacilli</taxon>
        <taxon>Lactobacillales</taxon>
        <taxon>Carnobacteriaceae</taxon>
        <taxon>Alkalibacterium</taxon>
    </lineage>
</organism>
<feature type="transmembrane region" description="Helical" evidence="1">
    <location>
        <begin position="158"/>
        <end position="179"/>
    </location>
</feature>
<accession>A0A2T0W5V2</accession>
<keyword evidence="3" id="KW-1185">Reference proteome</keyword>
<comment type="caution">
    <text evidence="2">The sequence shown here is derived from an EMBL/GenBank/DDBJ whole genome shotgun (WGS) entry which is preliminary data.</text>
</comment>
<feature type="transmembrane region" description="Helical" evidence="1">
    <location>
        <begin position="75"/>
        <end position="96"/>
    </location>
</feature>
<feature type="transmembrane region" description="Helical" evidence="1">
    <location>
        <begin position="12"/>
        <end position="33"/>
    </location>
</feature>
<evidence type="ECO:0000256" key="1">
    <source>
        <dbReference type="SAM" id="Phobius"/>
    </source>
</evidence>
<dbReference type="EMBL" id="PVTO01000017">
    <property type="protein sequence ID" value="PRY81456.1"/>
    <property type="molecule type" value="Genomic_DNA"/>
</dbReference>
<feature type="transmembrane region" description="Helical" evidence="1">
    <location>
        <begin position="45"/>
        <end position="69"/>
    </location>
</feature>
<keyword evidence="1" id="KW-1133">Transmembrane helix</keyword>
<dbReference type="Proteomes" id="UP000238205">
    <property type="component" value="Unassembled WGS sequence"/>
</dbReference>
<keyword evidence="1" id="KW-0812">Transmembrane</keyword>
<evidence type="ECO:0000313" key="3">
    <source>
        <dbReference type="Proteomes" id="UP000238205"/>
    </source>
</evidence>
<protein>
    <submittedName>
        <fullName evidence="2">Uncharacterized protein</fullName>
    </submittedName>
</protein>
<gene>
    <name evidence="2" type="ORF">CLV38_11747</name>
</gene>
<proteinExistence type="predicted"/>
<dbReference type="RefSeq" id="WP_106194400.1">
    <property type="nucleotide sequence ID" value="NZ_PVTO01000017.1"/>
</dbReference>
<reference evidence="2 3" key="1">
    <citation type="submission" date="2018-03" db="EMBL/GenBank/DDBJ databases">
        <title>Genomic Encyclopedia of Archaeal and Bacterial Type Strains, Phase II (KMG-II): from individual species to whole genera.</title>
        <authorList>
            <person name="Goeker M."/>
        </authorList>
    </citation>
    <scope>NUCLEOTIDE SEQUENCE [LARGE SCALE GENOMIC DNA]</scope>
    <source>
        <strain evidence="2 3">DSM 13175</strain>
    </source>
</reference>
<dbReference type="OrthoDB" id="1069985at2"/>
<feature type="transmembrane region" description="Helical" evidence="1">
    <location>
        <begin position="131"/>
        <end position="152"/>
    </location>
</feature>
<name>A0A2T0W5V2_9LACT</name>
<evidence type="ECO:0000313" key="2">
    <source>
        <dbReference type="EMBL" id="PRY81456.1"/>
    </source>
</evidence>
<dbReference type="AlphaFoldDB" id="A0A2T0W5V2"/>
<sequence>MTKKVKDSLKNTGILILYSLFILGLGFIAYRIGIESATRYEEFNVGALLMSMGLIILSATVMVYLHVVIHELGHLVAGLLSGYTFMLFRIGSFGIIKEEKKFKTISFSMSGTMGQCLMNPPESISEVPYRLYLSGGVLANLIVSIGSVLLYAVNPTDYLLLFAFIGLTSGLMNGIPIGFNDAKVLSKLRKSNVAQDQFFQQLRWNGQFIRYNKTYSEVGKEEKIINAQEPITEQFNIYTKLIEMSSLLEQKQFEEAYQELAELYDQVQAVIAPYRSEIIREYLYCTLILDKGNPQLVKEIRSNRLFQDHLKRKQVDVYRIRSVIAYYCDNNRVEAEKLLSQAVDHLDKAPAFADKEVNRILLNHLKDIMAF</sequence>